<reference evidence="9 10" key="1">
    <citation type="submission" date="2015-11" db="EMBL/GenBank/DDBJ databases">
        <title>Genomic analysis of 38 Legionella species identifies large and diverse effector repertoires.</title>
        <authorList>
            <person name="Burstein D."/>
            <person name="Amaro F."/>
            <person name="Zusman T."/>
            <person name="Lifshitz Z."/>
            <person name="Cohen O."/>
            <person name="Gilbert J.A."/>
            <person name="Pupko T."/>
            <person name="Shuman H.A."/>
            <person name="Segal G."/>
        </authorList>
    </citation>
    <scope>NUCLEOTIDE SEQUENCE [LARGE SCALE GENOMIC DNA]</scope>
    <source>
        <strain evidence="9 10">JA-26-G1-E2</strain>
    </source>
</reference>
<dbReference type="InterPro" id="IPR027417">
    <property type="entry name" value="P-loop_NTPase"/>
</dbReference>
<evidence type="ECO:0000256" key="4">
    <source>
        <dbReference type="ARBA" id="ARBA00022806"/>
    </source>
</evidence>
<dbReference type="SMART" id="SM00248">
    <property type="entry name" value="ANK"/>
    <property type="match status" value="12"/>
</dbReference>
<keyword evidence="2" id="KW-0547">Nucleotide-binding</keyword>
<name>A0A0W0UJZ0_9GAMM</name>
<feature type="domain" description="UvrD-like helicase ATP-binding" evidence="8">
    <location>
        <begin position="147"/>
        <end position="373"/>
    </location>
</feature>
<keyword evidence="4" id="KW-0347">Helicase</keyword>
<dbReference type="PANTHER" id="PTHR24198">
    <property type="entry name" value="ANKYRIN REPEAT AND PROTEIN KINASE DOMAIN-CONTAINING PROTEIN"/>
    <property type="match status" value="1"/>
</dbReference>
<dbReference type="Gene3D" id="3.40.50.300">
    <property type="entry name" value="P-loop containing nucleotide triphosphate hydrolases"/>
    <property type="match status" value="1"/>
</dbReference>
<dbReference type="OrthoDB" id="5654420at2"/>
<feature type="repeat" description="ANK" evidence="7">
    <location>
        <begin position="814"/>
        <end position="846"/>
    </location>
</feature>
<protein>
    <submittedName>
        <fullName evidence="9">Ankyrin repeat protein</fullName>
    </submittedName>
</protein>
<dbReference type="SUPFAM" id="SSF48403">
    <property type="entry name" value="Ankyrin repeat"/>
    <property type="match status" value="2"/>
</dbReference>
<keyword evidence="1" id="KW-0677">Repeat</keyword>
<evidence type="ECO:0000256" key="5">
    <source>
        <dbReference type="ARBA" id="ARBA00022840"/>
    </source>
</evidence>
<evidence type="ECO:0000259" key="8">
    <source>
        <dbReference type="Pfam" id="PF00580"/>
    </source>
</evidence>
<feature type="repeat" description="ANK" evidence="7">
    <location>
        <begin position="1120"/>
        <end position="1152"/>
    </location>
</feature>
<dbReference type="GO" id="GO:0016787">
    <property type="term" value="F:hydrolase activity"/>
    <property type="evidence" value="ECO:0007669"/>
    <property type="project" value="UniProtKB-KW"/>
</dbReference>
<feature type="repeat" description="ANK" evidence="7">
    <location>
        <begin position="1251"/>
        <end position="1283"/>
    </location>
</feature>
<evidence type="ECO:0000313" key="10">
    <source>
        <dbReference type="Proteomes" id="UP000054715"/>
    </source>
</evidence>
<feature type="repeat" description="ANK" evidence="7">
    <location>
        <begin position="1350"/>
        <end position="1376"/>
    </location>
</feature>
<keyword evidence="5" id="KW-0067">ATP-binding</keyword>
<feature type="repeat" description="ANK" evidence="7">
    <location>
        <begin position="1185"/>
        <end position="1217"/>
    </location>
</feature>
<dbReference type="InterPro" id="IPR002110">
    <property type="entry name" value="Ankyrin_rpt"/>
</dbReference>
<evidence type="ECO:0000256" key="1">
    <source>
        <dbReference type="ARBA" id="ARBA00022737"/>
    </source>
</evidence>
<gene>
    <name evidence="9" type="primary">arp_4</name>
    <name evidence="9" type="ORF">Ljam_2391</name>
</gene>
<comment type="caution">
    <text evidence="9">The sequence shown here is derived from an EMBL/GenBank/DDBJ whole genome shotgun (WGS) entry which is preliminary data.</text>
</comment>
<keyword evidence="6 7" id="KW-0040">ANK repeat</keyword>
<dbReference type="InterPro" id="IPR014016">
    <property type="entry name" value="UvrD-like_ATP-bd"/>
</dbReference>
<dbReference type="Pfam" id="PF12796">
    <property type="entry name" value="Ank_2"/>
    <property type="match status" value="3"/>
</dbReference>
<dbReference type="Proteomes" id="UP000054715">
    <property type="component" value="Unassembled WGS sequence"/>
</dbReference>
<accession>A0A0W0UJZ0</accession>
<dbReference type="GO" id="GO:0005524">
    <property type="term" value="F:ATP binding"/>
    <property type="evidence" value="ECO:0007669"/>
    <property type="project" value="UniProtKB-KW"/>
</dbReference>
<feature type="repeat" description="ANK" evidence="7">
    <location>
        <begin position="1415"/>
        <end position="1440"/>
    </location>
</feature>
<organism evidence="9 10">
    <name type="scientific">Legionella jamestowniensis</name>
    <dbReference type="NCBI Taxonomy" id="455"/>
    <lineage>
        <taxon>Bacteria</taxon>
        <taxon>Pseudomonadati</taxon>
        <taxon>Pseudomonadota</taxon>
        <taxon>Gammaproteobacteria</taxon>
        <taxon>Legionellales</taxon>
        <taxon>Legionellaceae</taxon>
        <taxon>Legionella</taxon>
    </lineage>
</organism>
<dbReference type="EMBL" id="LNYG01000013">
    <property type="protein sequence ID" value="KTD08196.1"/>
    <property type="molecule type" value="Genomic_DNA"/>
</dbReference>
<dbReference type="Gene3D" id="1.25.40.20">
    <property type="entry name" value="Ankyrin repeat-containing domain"/>
    <property type="match status" value="4"/>
</dbReference>
<dbReference type="SUPFAM" id="SSF52540">
    <property type="entry name" value="P-loop containing nucleoside triphosphate hydrolases"/>
    <property type="match status" value="1"/>
</dbReference>
<dbReference type="PROSITE" id="PS50297">
    <property type="entry name" value="ANK_REP_REGION"/>
    <property type="match status" value="7"/>
</dbReference>
<evidence type="ECO:0000256" key="6">
    <source>
        <dbReference type="ARBA" id="ARBA00023043"/>
    </source>
</evidence>
<dbReference type="GO" id="GO:0005737">
    <property type="term" value="C:cytoplasm"/>
    <property type="evidence" value="ECO:0007669"/>
    <property type="project" value="TreeGrafter"/>
</dbReference>
<evidence type="ECO:0000256" key="2">
    <source>
        <dbReference type="ARBA" id="ARBA00022741"/>
    </source>
</evidence>
<feature type="repeat" description="ANK" evidence="7">
    <location>
        <begin position="1382"/>
        <end position="1414"/>
    </location>
</feature>
<dbReference type="PROSITE" id="PS50088">
    <property type="entry name" value="ANK_REPEAT"/>
    <property type="match status" value="9"/>
</dbReference>
<dbReference type="InterPro" id="IPR036770">
    <property type="entry name" value="Ankyrin_rpt-contain_sf"/>
</dbReference>
<keyword evidence="3" id="KW-0378">Hydrolase</keyword>
<dbReference type="Pfam" id="PF00580">
    <property type="entry name" value="UvrD-helicase"/>
    <property type="match status" value="1"/>
</dbReference>
<dbReference type="STRING" id="455.Ljam_2391"/>
<feature type="repeat" description="ANK" evidence="7">
    <location>
        <begin position="1218"/>
        <end position="1250"/>
    </location>
</feature>
<dbReference type="RefSeq" id="WP_058450245.1">
    <property type="nucleotide sequence ID" value="NZ_CAAAJF010000011.1"/>
</dbReference>
<dbReference type="Pfam" id="PF13857">
    <property type="entry name" value="Ank_5"/>
    <property type="match status" value="1"/>
</dbReference>
<dbReference type="PATRIC" id="fig|455.5.peg.2515"/>
<dbReference type="GO" id="GO:0004386">
    <property type="term" value="F:helicase activity"/>
    <property type="evidence" value="ECO:0007669"/>
    <property type="project" value="UniProtKB-KW"/>
</dbReference>
<evidence type="ECO:0000256" key="7">
    <source>
        <dbReference type="PROSITE-ProRule" id="PRU00023"/>
    </source>
</evidence>
<evidence type="ECO:0000256" key="3">
    <source>
        <dbReference type="ARBA" id="ARBA00022801"/>
    </source>
</evidence>
<evidence type="ECO:0000313" key="9">
    <source>
        <dbReference type="EMBL" id="KTD08196.1"/>
    </source>
</evidence>
<feature type="repeat" description="ANK" evidence="7">
    <location>
        <begin position="1284"/>
        <end position="1316"/>
    </location>
</feature>
<proteinExistence type="predicted"/>
<dbReference type="PANTHER" id="PTHR24198:SF165">
    <property type="entry name" value="ANKYRIN REPEAT-CONTAINING PROTEIN-RELATED"/>
    <property type="match status" value="1"/>
</dbReference>
<sequence length="1541" mass="172518">MKTVFYWRGIVGDVDLLSNYKRQIDRLLSGDYKGLSLEKLHGVKGPSIFSIRVNDATRLLFTTYKGNICLLSEVLNHKYESNPFLKDPQVLKAFLAKVGASFDIKIEEKLVSSSSSKEELENELGKPDGTDVNFMPVDYYKQQFITLNTHQNQALHAKLPAIVYGSAGSGKTLVALAMLQDYLLAQGHSLKDPILYVSQSPQLVKEMRDLWQNTVSPGNEHKVVFMTYEDILKKQLPKDYALAQDSQTFKKWFAQIIKQAKYKHEANMPASEEVWREFRILSGYGDEQAYIKLGGRQSSLIKEQRLIVCELYRKYLDELKAGHLISAELSSLLAQDKYSLVVADEAQDFSYGQLKNLHGLAHHEQIVYLLGDHQILFDGKSRLSYLRYLLNTRGKKAQEVELPSTYRCPQLVVEVANRLIALKYAVTGGKADDVEASEMRVSEEVKEKKGEIQWIDPKDLNLKALRDEAKSVHLAVVTHPEYVEQAKKELGTALVFTPEEIKGLEYETIVVWRPLDNLDCERAANLLKDLEERDLTTKNNRPKAGQGDESFLPYFNRLITAVTRTCGNLKWVQEERHNIKPISQPLRKVFNLNLKKEKTPMVNYGSSTEEWEKEARKLLQQGKETQARAIFIETLKRSEKDFQAFFQENVPASPLENETLRKAMPLTPEVKKAKQEGKATKAVEVRKDTNKTQPKNTPVSISQEERQVIKLLDDFTEKRLTLLLKLYNTGSILFTPMTLQNGSALSLFEYILNDKSKTEVFLRCLANNVVLLKTIPVVAHLHLSVLNKLPINTELLELLKKLAKIGVVFKNCPEGEIPVHLAIAKKDLEILETLHSAGADFNQISPKGSTPASVAASLEPEKECVSTLTKLHELGTNLALPNRHGWSSIFMVIDHGYLDAVKFLLTHYKKSAVTVFMSSKDNLLKHYDRYGEEVRNRLTKKIAQRMSLGDKENEISLLPIDVAEVMGFQAIVEVLKTEMTKEMVPPAMPFFKKPALKPIPERQEKKETQNTLKIVLEAFRDFSEEKLLLILKQAPSLLHLSINKGNESLSLFDHIKRDEYKVSLFIRCLVNDAILLRELAKPLIELLSKGNCSSLEKRFLSSLQDLVEIDQKFRTVKYINGDSVVHHAAVRGDIEALNILIKYGADLDKASFGGPPSSIATLSGHIEVLVALANHGVNLKKEIGNGANLLYAAAEGGHDKVIHFLLDQGLEINQANARGATPVYIACQNGNLAALMALADRGADLNKVNQNGTAPAHIAAFGGHVDILAELYKRGADFKAHNNKDMTPLLVAAEKNQIAVFDLFSSLGLDLNERNKHGDTAAYIAAEYNRVEAIEKLYALKADLNIPNIDGDTPLHVAVEEDNVLVVSKLLQLGAQHCQNEYGETPAYLAARHGKVSSLLELIKSEVDLNVPNNFGATPIFIAAQNGHVEAVKILLSGNAIQQKAYISKQEDLLKFCDSRDEKIRERMQLKINERLQCGENDDAISLFPVDIAEVMGYAAIVDLLKSKAAELLAYSPSTFFKRNVMPDSNTVISSKGPGGL</sequence>